<keyword evidence="4" id="KW-0472">Membrane</keyword>
<reference evidence="7 8" key="1">
    <citation type="submission" date="2018-06" db="EMBL/GenBank/DDBJ databases">
        <title>Genomic Encyclopedia of Type Strains, Phase III (KMG-III): the genomes of soil and plant-associated and newly described type strains.</title>
        <authorList>
            <person name="Whitman W."/>
        </authorList>
    </citation>
    <scope>NUCLEOTIDE SEQUENCE [LARGE SCALE GENOMIC DNA]</scope>
    <source>
        <strain evidence="7 8">JA737</strain>
    </source>
</reference>
<dbReference type="GO" id="GO:0016020">
    <property type="term" value="C:membrane"/>
    <property type="evidence" value="ECO:0007669"/>
    <property type="project" value="InterPro"/>
</dbReference>
<dbReference type="Pfam" id="PF08085">
    <property type="entry name" value="Entericidin"/>
    <property type="match status" value="1"/>
</dbReference>
<keyword evidence="2" id="KW-1003">Cell membrane</keyword>
<name>A0A318TTN1_9RHOB</name>
<keyword evidence="5" id="KW-0564">Palmitate</keyword>
<dbReference type="AlphaFoldDB" id="A0A318TTN1"/>
<comment type="caution">
    <text evidence="7">The sequence shown here is derived from an EMBL/GenBank/DDBJ whole genome shotgun (WGS) entry which is preliminary data.</text>
</comment>
<dbReference type="Proteomes" id="UP000247727">
    <property type="component" value="Unassembled WGS sequence"/>
</dbReference>
<accession>A0A318TTN1</accession>
<evidence type="ECO:0000256" key="2">
    <source>
        <dbReference type="ARBA" id="ARBA00022475"/>
    </source>
</evidence>
<proteinExistence type="inferred from homology"/>
<gene>
    <name evidence="7" type="ORF">C8J30_11470</name>
</gene>
<evidence type="ECO:0000256" key="1">
    <source>
        <dbReference type="ARBA" id="ARBA00010296"/>
    </source>
</evidence>
<sequence length="45" mass="4524">MHKSAIVLLAVLALGACETVKGAGRDMQAAGHAVTKEATETQGGM</sequence>
<dbReference type="PROSITE" id="PS51257">
    <property type="entry name" value="PROKAR_LIPOPROTEIN"/>
    <property type="match status" value="1"/>
</dbReference>
<comment type="similarity">
    <text evidence="1">Belongs to the EcnA/EcnB lipoprotein family.</text>
</comment>
<organism evidence="7 8">
    <name type="scientific">Rhodobacter viridis</name>
    <dbReference type="NCBI Taxonomy" id="1054202"/>
    <lineage>
        <taxon>Bacteria</taxon>
        <taxon>Pseudomonadati</taxon>
        <taxon>Pseudomonadota</taxon>
        <taxon>Alphaproteobacteria</taxon>
        <taxon>Rhodobacterales</taxon>
        <taxon>Rhodobacter group</taxon>
        <taxon>Rhodobacter</taxon>
    </lineage>
</organism>
<dbReference type="EMBL" id="QJTK01000014">
    <property type="protein sequence ID" value="PYF08132.1"/>
    <property type="molecule type" value="Genomic_DNA"/>
</dbReference>
<dbReference type="InterPro" id="IPR012556">
    <property type="entry name" value="Entericidin"/>
</dbReference>
<evidence type="ECO:0000256" key="6">
    <source>
        <dbReference type="ARBA" id="ARBA00023288"/>
    </source>
</evidence>
<keyword evidence="3" id="KW-0732">Signal</keyword>
<keyword evidence="8" id="KW-1185">Reference proteome</keyword>
<dbReference type="GO" id="GO:0009636">
    <property type="term" value="P:response to toxic substance"/>
    <property type="evidence" value="ECO:0007669"/>
    <property type="project" value="InterPro"/>
</dbReference>
<dbReference type="RefSeq" id="WP_110806665.1">
    <property type="nucleotide sequence ID" value="NZ_QJTK01000014.1"/>
</dbReference>
<evidence type="ECO:0000313" key="8">
    <source>
        <dbReference type="Proteomes" id="UP000247727"/>
    </source>
</evidence>
<evidence type="ECO:0000256" key="4">
    <source>
        <dbReference type="ARBA" id="ARBA00023136"/>
    </source>
</evidence>
<evidence type="ECO:0000313" key="7">
    <source>
        <dbReference type="EMBL" id="PYF08132.1"/>
    </source>
</evidence>
<protein>
    <submittedName>
        <fullName evidence="7">Entericidin EcnA/B family protein</fullName>
    </submittedName>
</protein>
<evidence type="ECO:0000256" key="3">
    <source>
        <dbReference type="ARBA" id="ARBA00022729"/>
    </source>
</evidence>
<keyword evidence="6" id="KW-0449">Lipoprotein</keyword>
<evidence type="ECO:0000256" key="5">
    <source>
        <dbReference type="ARBA" id="ARBA00023139"/>
    </source>
</evidence>